<reference evidence="1" key="1">
    <citation type="submission" date="2022-10" db="EMBL/GenBank/DDBJ databases">
        <authorList>
            <person name="Koch H."/>
        </authorList>
    </citation>
    <scope>NUCLEOTIDE SEQUENCE</scope>
    <source>
        <strain evidence="1">DNF</strain>
    </source>
</reference>
<accession>A0AA86T6V5</accession>
<dbReference type="AlphaFoldDB" id="A0AA86T6V5"/>
<sequence length="263" mass="28866">MHRWIVGLFLSVGGCVMAMNVISESALALDHDNLDPNRPIAIEDAYAIPEGEMGVEGGVRFNDRRRGRTQATFQPQIIYGAFRNTQIEIQGDLFTDPQTVVGANKSGDLHLGLLYNFNTETLRLPAFAVRVEADLPTGVNSRGVDTQMTGIMTRSFDRWRLHVNAGYTVLGSPQGQERPGTYRAIVAVSYPFGYPMRFRETVIASLYTRQSDLRGQSNHTGIEMGVRHQFTSRVVLDAGIGTEFLGPADRAALQGTVGVSVGF</sequence>
<proteinExistence type="predicted"/>
<dbReference type="EMBL" id="OX365700">
    <property type="protein sequence ID" value="CAI4033315.1"/>
    <property type="molecule type" value="Genomic_DNA"/>
</dbReference>
<organism evidence="1 2">
    <name type="scientific">Nitrospira tepida</name>
    <dbReference type="NCBI Taxonomy" id="2973512"/>
    <lineage>
        <taxon>Bacteria</taxon>
        <taxon>Pseudomonadati</taxon>
        <taxon>Nitrospirota</taxon>
        <taxon>Nitrospiria</taxon>
        <taxon>Nitrospirales</taxon>
        <taxon>Nitrospiraceae</taxon>
        <taxon>Nitrospira</taxon>
    </lineage>
</organism>
<gene>
    <name evidence="1" type="ORF">DNFV4_03751</name>
</gene>
<evidence type="ECO:0000313" key="2">
    <source>
        <dbReference type="Proteomes" id="UP001179121"/>
    </source>
</evidence>
<dbReference type="SUPFAM" id="SSF56935">
    <property type="entry name" value="Porins"/>
    <property type="match status" value="1"/>
</dbReference>
<dbReference type="PROSITE" id="PS51257">
    <property type="entry name" value="PROKAR_LIPOPROTEIN"/>
    <property type="match status" value="1"/>
</dbReference>
<dbReference type="KEGG" id="nti:DNFV4_03751"/>
<evidence type="ECO:0008006" key="3">
    <source>
        <dbReference type="Google" id="ProtNLM"/>
    </source>
</evidence>
<dbReference type="Proteomes" id="UP001179121">
    <property type="component" value="Chromosome"/>
</dbReference>
<dbReference type="Pfam" id="PF13557">
    <property type="entry name" value="Phenol_MetA_deg"/>
    <property type="match status" value="1"/>
</dbReference>
<name>A0AA86T6V5_9BACT</name>
<evidence type="ECO:0000313" key="1">
    <source>
        <dbReference type="EMBL" id="CAI4033315.1"/>
    </source>
</evidence>
<dbReference type="InterPro" id="IPR025737">
    <property type="entry name" value="FApF"/>
</dbReference>
<keyword evidence="2" id="KW-1185">Reference proteome</keyword>
<protein>
    <recommendedName>
        <fullName evidence="3">Transporter</fullName>
    </recommendedName>
</protein>